<protein>
    <submittedName>
        <fullName evidence="2">Alginate export family protein</fullName>
    </submittedName>
</protein>
<accession>A0ABT5S994</accession>
<evidence type="ECO:0000259" key="1">
    <source>
        <dbReference type="Pfam" id="PF13372"/>
    </source>
</evidence>
<evidence type="ECO:0000313" key="3">
    <source>
        <dbReference type="Proteomes" id="UP001151478"/>
    </source>
</evidence>
<dbReference type="EMBL" id="JAOSLC020000003">
    <property type="protein sequence ID" value="MDD7913862.1"/>
    <property type="molecule type" value="Genomic_DNA"/>
</dbReference>
<name>A0ABT5S994_9FLAO</name>
<dbReference type="Proteomes" id="UP001151478">
    <property type="component" value="Unassembled WGS sequence"/>
</dbReference>
<organism evidence="2 3">
    <name type="scientific">Polaribacter ponticola</name>
    <dbReference type="NCBI Taxonomy" id="2978475"/>
    <lineage>
        <taxon>Bacteria</taxon>
        <taxon>Pseudomonadati</taxon>
        <taxon>Bacteroidota</taxon>
        <taxon>Flavobacteriia</taxon>
        <taxon>Flavobacteriales</taxon>
        <taxon>Flavobacteriaceae</taxon>
    </lineage>
</organism>
<dbReference type="InterPro" id="IPR025388">
    <property type="entry name" value="Alginate_export_dom"/>
</dbReference>
<feature type="domain" description="Alginate export" evidence="1">
    <location>
        <begin position="95"/>
        <end position="252"/>
    </location>
</feature>
<keyword evidence="3" id="KW-1185">Reference proteome</keyword>
<proteinExistence type="predicted"/>
<reference evidence="2" key="1">
    <citation type="submission" date="2023-02" db="EMBL/GenBank/DDBJ databases">
        <title>Polaribacter ponticola sp. nov., isolated from seawater.</title>
        <authorList>
            <person name="Baek J.H."/>
            <person name="Kim J.M."/>
            <person name="Choi D.G."/>
            <person name="Jeon C.O."/>
        </authorList>
    </citation>
    <scope>NUCLEOTIDE SEQUENCE</scope>
    <source>
        <strain evidence="2">MSW5</strain>
    </source>
</reference>
<dbReference type="Pfam" id="PF13372">
    <property type="entry name" value="Alginate_exp"/>
    <property type="match status" value="1"/>
</dbReference>
<sequence length="268" mass="30689">MKKVFYFTVIALFFTVLISAQTFKLTSEIRPRFENRHGYKTLMKSGEEGANFISQRTRLNFNFKQEKLTLGVSLQNIRVWGDVSTLASIDFANSFHQAWAQYQFNDNISVKFGRQEIIYDDSRIFGNVGWAQQARSFDAVVAKIKTSKNGKLDIGYSLNNDSEQLTNSLYTNVAGYKTFQYAWYHTNINNLGLSFLALNNGVEFLNSNTKEILNYSQTLGSRVTYKRGNLFFDGSIYFQTGKFFGNSVSANYFGGNVKYKASKKFFWG</sequence>
<evidence type="ECO:0000313" key="2">
    <source>
        <dbReference type="EMBL" id="MDD7913862.1"/>
    </source>
</evidence>
<dbReference type="RefSeq" id="WP_265724540.1">
    <property type="nucleotide sequence ID" value="NZ_JAOSLC020000003.1"/>
</dbReference>
<comment type="caution">
    <text evidence="2">The sequence shown here is derived from an EMBL/GenBank/DDBJ whole genome shotgun (WGS) entry which is preliminary data.</text>
</comment>
<gene>
    <name evidence="2" type="ORF">N5A56_005240</name>
</gene>